<protein>
    <recommendedName>
        <fullName evidence="9">Leucine--tRNA ligase</fullName>
        <ecNumber evidence="9">6.1.1.4</ecNumber>
    </recommendedName>
    <alternativeName>
        <fullName evidence="9">Leucyl-tRNA synthetase</fullName>
        <shortName evidence="9">LeuRS</shortName>
    </alternativeName>
</protein>
<evidence type="ECO:0000259" key="12">
    <source>
        <dbReference type="Pfam" id="PF08264"/>
    </source>
</evidence>
<dbReference type="Gene3D" id="3.90.740.10">
    <property type="entry name" value="Valyl/Leucyl/Isoleucyl-tRNA synthetase, editing domain"/>
    <property type="match status" value="1"/>
</dbReference>
<evidence type="ECO:0000313" key="15">
    <source>
        <dbReference type="EMBL" id="CAB1370759.1"/>
    </source>
</evidence>
<dbReference type="InterPro" id="IPR013155">
    <property type="entry name" value="M/V/L/I-tRNA-synth_anticd-bd"/>
</dbReference>
<dbReference type="Proteomes" id="UP000515733">
    <property type="component" value="Chromosome"/>
</dbReference>
<feature type="domain" description="Leucyl-tRNA synthetase editing" evidence="14">
    <location>
        <begin position="222"/>
        <end position="408"/>
    </location>
</feature>
<dbReference type="CDD" id="cd07958">
    <property type="entry name" value="Anticodon_Ia_Leu_BEm"/>
    <property type="match status" value="1"/>
</dbReference>
<evidence type="ECO:0000313" key="16">
    <source>
        <dbReference type="Proteomes" id="UP000515733"/>
    </source>
</evidence>
<dbReference type="GO" id="GO:0006429">
    <property type="term" value="P:leucyl-tRNA aminoacylation"/>
    <property type="evidence" value="ECO:0007669"/>
    <property type="project" value="UniProtKB-UniRule"/>
</dbReference>
<dbReference type="Pfam" id="PF08264">
    <property type="entry name" value="Anticodon_1"/>
    <property type="match status" value="1"/>
</dbReference>
<feature type="domain" description="Methionyl/Leucyl tRNA synthetase" evidence="13">
    <location>
        <begin position="39"/>
        <end position="171"/>
    </location>
</feature>
<comment type="similarity">
    <text evidence="1 9 10">Belongs to the class-I aminoacyl-tRNA synthetase family.</text>
</comment>
<dbReference type="Gene3D" id="3.40.50.620">
    <property type="entry name" value="HUPs"/>
    <property type="match status" value="2"/>
</dbReference>
<keyword evidence="4 9" id="KW-0547">Nucleotide-binding</keyword>
<dbReference type="NCBIfam" id="TIGR00396">
    <property type="entry name" value="leuS_bact"/>
    <property type="match status" value="1"/>
</dbReference>
<dbReference type="GO" id="GO:0005524">
    <property type="term" value="F:ATP binding"/>
    <property type="evidence" value="ECO:0007669"/>
    <property type="project" value="UniProtKB-UniRule"/>
</dbReference>
<feature type="short sequence motif" description="'HIGH' region" evidence="9">
    <location>
        <begin position="42"/>
        <end position="52"/>
    </location>
</feature>
<feature type="binding site" evidence="9">
    <location>
        <position position="629"/>
    </location>
    <ligand>
        <name>ATP</name>
        <dbReference type="ChEBI" id="CHEBI:30616"/>
    </ligand>
</feature>
<organism evidence="15 16">
    <name type="scientific">Denitratisoma oestradiolicum</name>
    <dbReference type="NCBI Taxonomy" id="311182"/>
    <lineage>
        <taxon>Bacteria</taxon>
        <taxon>Pseudomonadati</taxon>
        <taxon>Pseudomonadota</taxon>
        <taxon>Betaproteobacteria</taxon>
        <taxon>Nitrosomonadales</taxon>
        <taxon>Sterolibacteriaceae</taxon>
        <taxon>Denitratisoma</taxon>
    </lineage>
</organism>
<dbReference type="GO" id="GO:0005829">
    <property type="term" value="C:cytosol"/>
    <property type="evidence" value="ECO:0007669"/>
    <property type="project" value="TreeGrafter"/>
</dbReference>
<dbReference type="PANTHER" id="PTHR43740">
    <property type="entry name" value="LEUCYL-TRNA SYNTHETASE"/>
    <property type="match status" value="1"/>
</dbReference>
<dbReference type="OrthoDB" id="9810365at2"/>
<dbReference type="RefSeq" id="WP_145769487.1">
    <property type="nucleotide sequence ID" value="NZ_LR778301.1"/>
</dbReference>
<dbReference type="CDD" id="cd00812">
    <property type="entry name" value="LeuRS_core"/>
    <property type="match status" value="1"/>
</dbReference>
<keyword evidence="5 9" id="KW-0067">ATP-binding</keyword>
<evidence type="ECO:0000256" key="5">
    <source>
        <dbReference type="ARBA" id="ARBA00022840"/>
    </source>
</evidence>
<sequence>MQEKYTPTEIEQAAQAHWESTQAFRAVEDRTRPKYYCLSMFPYPSGKLHMGHVRNYTIGDVLTRWHRMRGYNVLQPMGWDAFGLPAENAAMQNSVPPARWTYDNIAYMKKQLQSLGFAIDWSRELATCQPEYYKWNQWLFLRMLEKGIAYKKTQVVNWDPVDQTVLANEQVIDGRGWRTGALVEKREIPGYYLSITQYADELLADLDHLPGWPERVRTMQANWIGKSHGVRFAFPYELDGEAGKLWVYTTRADTIMGVTFVAVAAEHPLATHAAKNNPELAAFIEECKHGSVMEADIATMEKKGLPTGIFVEHPLTGKQVEVWVGNYVLMSYGEGAVMAVPAHDERDFGFARKYKLPIEQVIAVEGEAFNTDAWQEWYGDKQRGVCVNSGKYDGLGYEAAVDAIAADLEAKGLGGKQVQYRLRDWGLSRQRYWGCPIPIIHCDACGSLPVPDEQLPVKLPEDCVPDGSGNPLNKREDFLACACPSCGKPARRETDTMDTFIDSSWYYARYCAPDNAQHMVDERTAYWMPVDQYIGGIEHAILHLLYSRFWTKVMRDVGLVGYDEPFANLLTQGMVLNHIFSRRTEKGGIEYFAPEEIELVKDEAGKVVGAKLLADGSAMDYQGIGTMSKSKRNGVDPQSLIEQYGADTARFFMMFASPPEQTLEWADSGVEGAHRFLKRLWAFGHGLEGKTGAGMPDKLPDALATMRREIHLTLKQASYDLSKHQFNTVASAGMKMLNALEKAPKDAEGYAAVAGEGCSILLRLLAPITPHICHTLWRELGYGDDILAAPWPEPEASALVQDEIELMLQVNGKLRGSLKVPAGADKAAIEAAALDSEAAQKFMEGQPAKKVVVVPGRLVNIVV</sequence>
<evidence type="ECO:0000259" key="13">
    <source>
        <dbReference type="Pfam" id="PF09334"/>
    </source>
</evidence>
<accession>A0A6S6XXK2</accession>
<evidence type="ECO:0000256" key="4">
    <source>
        <dbReference type="ARBA" id="ARBA00022741"/>
    </source>
</evidence>
<dbReference type="InterPro" id="IPR002300">
    <property type="entry name" value="aa-tRNA-synth_Ia"/>
</dbReference>
<keyword evidence="3 9" id="KW-0436">Ligase</keyword>
<dbReference type="KEGG" id="doe:DENOEST_3605"/>
<dbReference type="Pfam" id="PF09334">
    <property type="entry name" value="tRNA-synt_1g"/>
    <property type="match status" value="1"/>
</dbReference>
<dbReference type="AlphaFoldDB" id="A0A6S6XXK2"/>
<dbReference type="EMBL" id="LR778301">
    <property type="protein sequence ID" value="CAB1370759.1"/>
    <property type="molecule type" value="Genomic_DNA"/>
</dbReference>
<dbReference type="SUPFAM" id="SSF52374">
    <property type="entry name" value="Nucleotidylyl transferase"/>
    <property type="match status" value="1"/>
</dbReference>
<dbReference type="SUPFAM" id="SSF47323">
    <property type="entry name" value="Anticodon-binding domain of a subclass of class I aminoacyl-tRNA synthetases"/>
    <property type="match status" value="1"/>
</dbReference>
<name>A0A6S6XXK2_9PROT</name>
<dbReference type="GO" id="GO:0004823">
    <property type="term" value="F:leucine-tRNA ligase activity"/>
    <property type="evidence" value="ECO:0007669"/>
    <property type="project" value="UniProtKB-UniRule"/>
</dbReference>
<feature type="short sequence motif" description="'KMSKS' region" evidence="9">
    <location>
        <begin position="626"/>
        <end position="630"/>
    </location>
</feature>
<evidence type="ECO:0000259" key="14">
    <source>
        <dbReference type="Pfam" id="PF13603"/>
    </source>
</evidence>
<dbReference type="GO" id="GO:0002161">
    <property type="term" value="F:aminoacyl-tRNA deacylase activity"/>
    <property type="evidence" value="ECO:0007669"/>
    <property type="project" value="InterPro"/>
</dbReference>
<dbReference type="InterPro" id="IPR015413">
    <property type="entry name" value="Methionyl/Leucyl_tRNA_Synth"/>
</dbReference>
<dbReference type="FunFam" id="1.10.730.10:FF:000003">
    <property type="entry name" value="Leucine--tRNA ligase"/>
    <property type="match status" value="1"/>
</dbReference>
<feature type="domain" description="Aminoacyl-tRNA synthetase class Ia" evidence="11">
    <location>
        <begin position="612"/>
        <end position="664"/>
    </location>
</feature>
<evidence type="ECO:0000256" key="8">
    <source>
        <dbReference type="ARBA" id="ARBA00047469"/>
    </source>
</evidence>
<dbReference type="FunFam" id="3.90.740.10:FF:000012">
    <property type="entry name" value="Leucine--tRNA ligase"/>
    <property type="match status" value="1"/>
</dbReference>
<dbReference type="PROSITE" id="PS00178">
    <property type="entry name" value="AA_TRNA_LIGASE_I"/>
    <property type="match status" value="1"/>
</dbReference>
<feature type="domain" description="Methionyl/Valyl/Leucyl/Isoleucyl-tRNA synthetase anticodon-binding" evidence="12">
    <location>
        <begin position="706"/>
        <end position="826"/>
    </location>
</feature>
<dbReference type="PRINTS" id="PR00985">
    <property type="entry name" value="TRNASYNTHLEU"/>
</dbReference>
<dbReference type="InterPro" id="IPR025709">
    <property type="entry name" value="Leu_tRNA-synth_edit"/>
</dbReference>
<keyword evidence="6 9" id="KW-0648">Protein biosynthesis</keyword>
<proteinExistence type="inferred from homology"/>
<dbReference type="FunFam" id="3.40.50.620:FF:000056">
    <property type="entry name" value="Leucine--tRNA ligase"/>
    <property type="match status" value="1"/>
</dbReference>
<dbReference type="Gene3D" id="3.10.20.590">
    <property type="match status" value="1"/>
</dbReference>
<comment type="catalytic activity">
    <reaction evidence="8 9">
        <text>tRNA(Leu) + L-leucine + ATP = L-leucyl-tRNA(Leu) + AMP + diphosphate</text>
        <dbReference type="Rhea" id="RHEA:11688"/>
        <dbReference type="Rhea" id="RHEA-COMP:9613"/>
        <dbReference type="Rhea" id="RHEA-COMP:9622"/>
        <dbReference type="ChEBI" id="CHEBI:30616"/>
        <dbReference type="ChEBI" id="CHEBI:33019"/>
        <dbReference type="ChEBI" id="CHEBI:57427"/>
        <dbReference type="ChEBI" id="CHEBI:78442"/>
        <dbReference type="ChEBI" id="CHEBI:78494"/>
        <dbReference type="ChEBI" id="CHEBI:456215"/>
        <dbReference type="EC" id="6.1.1.4"/>
    </reaction>
</comment>
<dbReference type="Gene3D" id="2.20.28.290">
    <property type="match status" value="1"/>
</dbReference>
<reference evidence="15 16" key="1">
    <citation type="submission" date="2020-03" db="EMBL/GenBank/DDBJ databases">
        <authorList>
            <consortium name="Genoscope - CEA"/>
            <person name="William W."/>
        </authorList>
    </citation>
    <scope>NUCLEOTIDE SEQUENCE [LARGE SCALE GENOMIC DNA]</scope>
    <source>
        <strain evidence="16">DSM 16959</strain>
    </source>
</reference>
<dbReference type="InterPro" id="IPR014729">
    <property type="entry name" value="Rossmann-like_a/b/a_fold"/>
</dbReference>
<evidence type="ECO:0000256" key="3">
    <source>
        <dbReference type="ARBA" id="ARBA00022598"/>
    </source>
</evidence>
<dbReference type="PANTHER" id="PTHR43740:SF2">
    <property type="entry name" value="LEUCINE--TRNA LIGASE, MITOCHONDRIAL"/>
    <property type="match status" value="1"/>
</dbReference>
<evidence type="ECO:0000259" key="11">
    <source>
        <dbReference type="Pfam" id="PF00133"/>
    </source>
</evidence>
<dbReference type="SUPFAM" id="SSF50677">
    <property type="entry name" value="ValRS/IleRS/LeuRS editing domain"/>
    <property type="match status" value="1"/>
</dbReference>
<dbReference type="HAMAP" id="MF_00049_B">
    <property type="entry name" value="Leu_tRNA_synth_B"/>
    <property type="match status" value="1"/>
</dbReference>
<feature type="domain" description="Aminoacyl-tRNA synthetase class Ia" evidence="11">
    <location>
        <begin position="422"/>
        <end position="577"/>
    </location>
</feature>
<dbReference type="EC" id="6.1.1.4" evidence="9"/>
<dbReference type="Pfam" id="PF00133">
    <property type="entry name" value="tRNA-synt_1"/>
    <property type="match status" value="2"/>
</dbReference>
<dbReference type="FunFam" id="3.40.50.620:FF:000003">
    <property type="entry name" value="Leucine--tRNA ligase"/>
    <property type="match status" value="1"/>
</dbReference>
<dbReference type="Pfam" id="PF13603">
    <property type="entry name" value="tRNA-synt_1_2"/>
    <property type="match status" value="1"/>
</dbReference>
<evidence type="ECO:0000256" key="2">
    <source>
        <dbReference type="ARBA" id="ARBA00022490"/>
    </source>
</evidence>
<dbReference type="FunFam" id="3.10.20.590:FF:000001">
    <property type="entry name" value="Leucine--tRNA ligase"/>
    <property type="match status" value="1"/>
</dbReference>
<evidence type="ECO:0000256" key="7">
    <source>
        <dbReference type="ARBA" id="ARBA00023146"/>
    </source>
</evidence>
<dbReference type="InterPro" id="IPR001412">
    <property type="entry name" value="aa-tRNA-synth_I_CS"/>
</dbReference>
<evidence type="ECO:0000256" key="6">
    <source>
        <dbReference type="ARBA" id="ARBA00022917"/>
    </source>
</evidence>
<evidence type="ECO:0000256" key="9">
    <source>
        <dbReference type="HAMAP-Rule" id="MF_00049"/>
    </source>
</evidence>
<gene>
    <name evidence="9 15" type="primary">leuS</name>
    <name evidence="15" type="ORF">DENOEST_3605</name>
</gene>
<keyword evidence="2 9" id="KW-0963">Cytoplasm</keyword>
<dbReference type="InterPro" id="IPR009008">
    <property type="entry name" value="Val/Leu/Ile-tRNA-synth_edit"/>
</dbReference>
<keyword evidence="16" id="KW-1185">Reference proteome</keyword>
<evidence type="ECO:0000256" key="10">
    <source>
        <dbReference type="RuleBase" id="RU363035"/>
    </source>
</evidence>
<dbReference type="InterPro" id="IPR009080">
    <property type="entry name" value="tRNAsynth_Ia_anticodon-bd"/>
</dbReference>
<comment type="subcellular location">
    <subcellularLocation>
        <location evidence="9">Cytoplasm</location>
    </subcellularLocation>
</comment>
<keyword evidence="7 9" id="KW-0030">Aminoacyl-tRNA synthetase</keyword>
<evidence type="ECO:0000256" key="1">
    <source>
        <dbReference type="ARBA" id="ARBA00005594"/>
    </source>
</evidence>
<dbReference type="InterPro" id="IPR002302">
    <property type="entry name" value="Leu-tRNA-ligase"/>
</dbReference>
<dbReference type="Gene3D" id="1.10.730.10">
    <property type="entry name" value="Isoleucyl-tRNA Synthetase, Domain 1"/>
    <property type="match status" value="2"/>
</dbReference>